<dbReference type="InterPro" id="IPR023213">
    <property type="entry name" value="CAT-like_dom_sf"/>
</dbReference>
<evidence type="ECO:0000313" key="5">
    <source>
        <dbReference type="Proteomes" id="UP000027138"/>
    </source>
</evidence>
<sequence length="432" mass="49325">MKLECELISKEIIKPSSPTPDHLRHYKLSFLDQISPPVYNPLLLFYETDGETKFNSVEKYNQLKQSLSQALIHFYPLAGRIKDNHFVDCNDEGIPCLQAKVSGKLSDVVQSPVPTEIKKLLPFELDQDQELPLGVQFNIFECGGICIGLCLSHNIGDALSIVLFVKIWAAITRGEEEITRPEFVSAKLFPPKDFSGFNPRIGFAKENVLTERFVFKSSSIESLRAKYAASTSLKSQRPPSRVEALSAFIWTRFMAAIKQQTEEPSEKIYMMLHAVNLRTRMNPPLPENSFGNFYRVAMTFPSPTNNGEESNYDDIVIQMRDSISKIDTEYVKKLQEAGNDEHMDFIKQMAQFFMRGEMVSLNFTSLCRFPLYETDFGWRKPIWVGSPSLTFKNLVVFMDTPSGDGIEALIHLNQEDMQKFKEDQELLQFVSC</sequence>
<dbReference type="PANTHER" id="PTHR31623:SF46">
    <property type="entry name" value="VINORINE SYNTHASE-LIKE"/>
    <property type="match status" value="1"/>
</dbReference>
<name>A0A067JS33_JATCU</name>
<dbReference type="Gene3D" id="3.30.559.10">
    <property type="entry name" value="Chloramphenicol acetyltransferase-like domain"/>
    <property type="match status" value="2"/>
</dbReference>
<dbReference type="STRING" id="180498.A0A067JS33"/>
<dbReference type="Proteomes" id="UP000027138">
    <property type="component" value="Unassembled WGS sequence"/>
</dbReference>
<organism evidence="4 5">
    <name type="scientific">Jatropha curcas</name>
    <name type="common">Barbados nut</name>
    <dbReference type="NCBI Taxonomy" id="180498"/>
    <lineage>
        <taxon>Eukaryota</taxon>
        <taxon>Viridiplantae</taxon>
        <taxon>Streptophyta</taxon>
        <taxon>Embryophyta</taxon>
        <taxon>Tracheophyta</taxon>
        <taxon>Spermatophyta</taxon>
        <taxon>Magnoliopsida</taxon>
        <taxon>eudicotyledons</taxon>
        <taxon>Gunneridae</taxon>
        <taxon>Pentapetalae</taxon>
        <taxon>rosids</taxon>
        <taxon>fabids</taxon>
        <taxon>Malpighiales</taxon>
        <taxon>Euphorbiaceae</taxon>
        <taxon>Crotonoideae</taxon>
        <taxon>Jatropheae</taxon>
        <taxon>Jatropha</taxon>
    </lineage>
</organism>
<dbReference type="OrthoDB" id="671439at2759"/>
<comment type="similarity">
    <text evidence="1">Belongs to the plant acyltransferase family.</text>
</comment>
<dbReference type="EMBL" id="KK914893">
    <property type="protein sequence ID" value="KDP26741.1"/>
    <property type="molecule type" value="Genomic_DNA"/>
</dbReference>
<dbReference type="PANTHER" id="PTHR31623">
    <property type="entry name" value="F21J9.9"/>
    <property type="match status" value="1"/>
</dbReference>
<accession>A0A067JS33</accession>
<evidence type="ECO:0000256" key="1">
    <source>
        <dbReference type="ARBA" id="ARBA00009861"/>
    </source>
</evidence>
<reference evidence="4 5" key="1">
    <citation type="journal article" date="2014" name="PLoS ONE">
        <title>Global Analysis of Gene Expression Profiles in Physic Nut (Jatropha curcas L.) Seedlings Exposed to Salt Stress.</title>
        <authorList>
            <person name="Zhang L."/>
            <person name="Zhang C."/>
            <person name="Wu P."/>
            <person name="Chen Y."/>
            <person name="Li M."/>
            <person name="Jiang H."/>
            <person name="Wu G."/>
        </authorList>
    </citation>
    <scope>NUCLEOTIDE SEQUENCE [LARGE SCALE GENOMIC DNA]</scope>
    <source>
        <strain evidence="5">cv. GZQX0401</strain>
        <tissue evidence="4">Young leaves</tissue>
    </source>
</reference>
<dbReference type="AlphaFoldDB" id="A0A067JS33"/>
<evidence type="ECO:0000313" key="4">
    <source>
        <dbReference type="EMBL" id="KDP26741.1"/>
    </source>
</evidence>
<dbReference type="Pfam" id="PF02458">
    <property type="entry name" value="Transferase"/>
    <property type="match status" value="1"/>
</dbReference>
<keyword evidence="2" id="KW-0808">Transferase</keyword>
<keyword evidence="3" id="KW-0012">Acyltransferase</keyword>
<dbReference type="GO" id="GO:0016746">
    <property type="term" value="F:acyltransferase activity"/>
    <property type="evidence" value="ECO:0007669"/>
    <property type="project" value="UniProtKB-KW"/>
</dbReference>
<proteinExistence type="inferred from homology"/>
<keyword evidence="5" id="KW-1185">Reference proteome</keyword>
<evidence type="ECO:0000256" key="3">
    <source>
        <dbReference type="ARBA" id="ARBA00023315"/>
    </source>
</evidence>
<protein>
    <submittedName>
        <fullName evidence="4">Uncharacterized protein</fullName>
    </submittedName>
</protein>
<evidence type="ECO:0000256" key="2">
    <source>
        <dbReference type="ARBA" id="ARBA00022679"/>
    </source>
</evidence>
<gene>
    <name evidence="4" type="ORF">JCGZ_17899</name>
</gene>